<dbReference type="PROSITE" id="PS50995">
    <property type="entry name" value="HTH_MARR_2"/>
    <property type="match status" value="1"/>
</dbReference>
<dbReference type="InterPro" id="IPR039422">
    <property type="entry name" value="MarR/SlyA-like"/>
</dbReference>
<gene>
    <name evidence="2" type="ORF">SAMN06295885_1474</name>
</gene>
<feature type="domain" description="HTH marR-type" evidence="1">
    <location>
        <begin position="23"/>
        <end position="155"/>
    </location>
</feature>
<evidence type="ECO:0000313" key="3">
    <source>
        <dbReference type="Proteomes" id="UP000193711"/>
    </source>
</evidence>
<dbReference type="RefSeq" id="WP_085475848.1">
    <property type="nucleotide sequence ID" value="NZ_FXBM01000001.1"/>
</dbReference>
<evidence type="ECO:0000259" key="1">
    <source>
        <dbReference type="PROSITE" id="PS50995"/>
    </source>
</evidence>
<dbReference type="GO" id="GO:0003700">
    <property type="term" value="F:DNA-binding transcription factor activity"/>
    <property type="evidence" value="ECO:0007669"/>
    <property type="project" value="InterPro"/>
</dbReference>
<dbReference type="GO" id="GO:0006950">
    <property type="term" value="P:response to stress"/>
    <property type="evidence" value="ECO:0007669"/>
    <property type="project" value="TreeGrafter"/>
</dbReference>
<dbReference type="InterPro" id="IPR000835">
    <property type="entry name" value="HTH_MarR-typ"/>
</dbReference>
<dbReference type="PRINTS" id="PR00598">
    <property type="entry name" value="HTHMARR"/>
</dbReference>
<keyword evidence="2" id="KW-0238">DNA-binding</keyword>
<organism evidence="2 3">
    <name type="scientific">Rathayibacter oskolensis</name>
    <dbReference type="NCBI Taxonomy" id="1891671"/>
    <lineage>
        <taxon>Bacteria</taxon>
        <taxon>Bacillati</taxon>
        <taxon>Actinomycetota</taxon>
        <taxon>Actinomycetes</taxon>
        <taxon>Micrococcales</taxon>
        <taxon>Microbacteriaceae</taxon>
        <taxon>Rathayibacter</taxon>
    </lineage>
</organism>
<dbReference type="Proteomes" id="UP000193711">
    <property type="component" value="Unassembled WGS sequence"/>
</dbReference>
<dbReference type="AlphaFoldDB" id="A0A1X7NL50"/>
<accession>A0A1X7NL50</accession>
<name>A0A1X7NL50_9MICO</name>
<keyword evidence="3" id="KW-1185">Reference proteome</keyword>
<dbReference type="EMBL" id="FXBM01000001">
    <property type="protein sequence ID" value="SMH38236.1"/>
    <property type="molecule type" value="Genomic_DNA"/>
</dbReference>
<dbReference type="Pfam" id="PF01047">
    <property type="entry name" value="MarR"/>
    <property type="match status" value="1"/>
</dbReference>
<dbReference type="OrthoDB" id="122135at2"/>
<protein>
    <submittedName>
        <fullName evidence="2">DNA-binding transcriptional regulator, MarR family</fullName>
    </submittedName>
</protein>
<dbReference type="PANTHER" id="PTHR33164">
    <property type="entry name" value="TRANSCRIPTIONAL REGULATOR, MARR FAMILY"/>
    <property type="match status" value="1"/>
</dbReference>
<dbReference type="InterPro" id="IPR036390">
    <property type="entry name" value="WH_DNA-bd_sf"/>
</dbReference>
<dbReference type="Gene3D" id="1.10.10.10">
    <property type="entry name" value="Winged helix-like DNA-binding domain superfamily/Winged helix DNA-binding domain"/>
    <property type="match status" value="1"/>
</dbReference>
<dbReference type="SMART" id="SM00347">
    <property type="entry name" value="HTH_MARR"/>
    <property type="match status" value="1"/>
</dbReference>
<dbReference type="PANTHER" id="PTHR33164:SF43">
    <property type="entry name" value="HTH-TYPE TRANSCRIPTIONAL REPRESSOR YETL"/>
    <property type="match status" value="1"/>
</dbReference>
<proteinExistence type="predicted"/>
<sequence>MRPETRTPQGVAASEPAVEPLDFGPLSQAIIRLGRAHRALATQLMGEVGLHPDQGALMMYLWSVGPVRQTVLATRFGKDSASTTRTVQRLEHAGYVRRRVDPTDRRATLVEPTAAGNALRDRVEAIWGRLEAIADDGLTVEERELVLPLLLKIGDAVSDALTSEPSPSLRDI</sequence>
<evidence type="ECO:0000313" key="2">
    <source>
        <dbReference type="EMBL" id="SMH38236.1"/>
    </source>
</evidence>
<dbReference type="STRING" id="1891671.SAMN06295885_1474"/>
<dbReference type="GO" id="GO:0003677">
    <property type="term" value="F:DNA binding"/>
    <property type="evidence" value="ECO:0007669"/>
    <property type="project" value="UniProtKB-KW"/>
</dbReference>
<dbReference type="SUPFAM" id="SSF46785">
    <property type="entry name" value="Winged helix' DNA-binding domain"/>
    <property type="match status" value="1"/>
</dbReference>
<dbReference type="InterPro" id="IPR036388">
    <property type="entry name" value="WH-like_DNA-bd_sf"/>
</dbReference>
<reference evidence="3" key="1">
    <citation type="submission" date="2017-04" db="EMBL/GenBank/DDBJ databases">
        <authorList>
            <person name="Varghese N."/>
            <person name="Submissions S."/>
        </authorList>
    </citation>
    <scope>NUCLEOTIDE SEQUENCE [LARGE SCALE GENOMIC DNA]</scope>
    <source>
        <strain evidence="3">VKM Ac-2121</strain>
    </source>
</reference>